<accession>A0A2T5J2M0</accession>
<evidence type="ECO:0000256" key="1">
    <source>
        <dbReference type="SAM" id="SignalP"/>
    </source>
</evidence>
<dbReference type="EMBL" id="QAON01000002">
    <property type="protein sequence ID" value="PTQ90769.1"/>
    <property type="molecule type" value="Genomic_DNA"/>
</dbReference>
<protein>
    <submittedName>
        <fullName evidence="2">Uncharacterized protein</fullName>
    </submittedName>
</protein>
<sequence>MRISLKLFVLLISITLNSNVFAQLNVFSSREAAINTLFPHDNPWMWTSAEGDLTGDGTDDVAMIITLPRNEGEQGYPIEKKVLVLAGLASGGYTLLSVSGTYCDAQKFYNLEIVGSSLFVTAVHKADASGSITHSSQYRFNKKYSDLELIGREDISESFADNSYYRLSINYLNGSSINYEKNKGSAKSTKKTRFHISSLQRLNGFDCEKFVDNAIY</sequence>
<evidence type="ECO:0000313" key="2">
    <source>
        <dbReference type="EMBL" id="PTQ90769.1"/>
    </source>
</evidence>
<evidence type="ECO:0000313" key="3">
    <source>
        <dbReference type="Proteomes" id="UP000244223"/>
    </source>
</evidence>
<feature type="signal peptide" evidence="1">
    <location>
        <begin position="1"/>
        <end position="22"/>
    </location>
</feature>
<keyword evidence="3" id="KW-1185">Reference proteome</keyword>
<dbReference type="AlphaFoldDB" id="A0A2T5J2M0"/>
<organism evidence="2 3">
    <name type="scientific">Agitococcus lubricus</name>
    <dbReference type="NCBI Taxonomy" id="1077255"/>
    <lineage>
        <taxon>Bacteria</taxon>
        <taxon>Pseudomonadati</taxon>
        <taxon>Pseudomonadota</taxon>
        <taxon>Gammaproteobacteria</taxon>
        <taxon>Moraxellales</taxon>
        <taxon>Moraxellaceae</taxon>
        <taxon>Agitococcus</taxon>
    </lineage>
</organism>
<dbReference type="OrthoDB" id="86940at2"/>
<feature type="chain" id="PRO_5015644465" evidence="1">
    <location>
        <begin position="23"/>
        <end position="216"/>
    </location>
</feature>
<comment type="caution">
    <text evidence="2">The sequence shown here is derived from an EMBL/GenBank/DDBJ whole genome shotgun (WGS) entry which is preliminary data.</text>
</comment>
<keyword evidence="1" id="KW-0732">Signal</keyword>
<proteinExistence type="predicted"/>
<dbReference type="Proteomes" id="UP000244223">
    <property type="component" value="Unassembled WGS sequence"/>
</dbReference>
<reference evidence="2 3" key="1">
    <citation type="submission" date="2018-04" db="EMBL/GenBank/DDBJ databases">
        <title>Genomic Encyclopedia of Archaeal and Bacterial Type Strains, Phase II (KMG-II): from individual species to whole genera.</title>
        <authorList>
            <person name="Goeker M."/>
        </authorList>
    </citation>
    <scope>NUCLEOTIDE SEQUENCE [LARGE SCALE GENOMIC DNA]</scope>
    <source>
        <strain evidence="2 3">DSM 5822</strain>
    </source>
</reference>
<dbReference type="RefSeq" id="WP_107864611.1">
    <property type="nucleotide sequence ID" value="NZ_QAON01000002.1"/>
</dbReference>
<name>A0A2T5J2M0_9GAMM</name>
<gene>
    <name evidence="2" type="ORF">C8N29_102169</name>
</gene>